<dbReference type="OrthoDB" id="6400838at2"/>
<dbReference type="RefSeq" id="WP_147582493.1">
    <property type="nucleotide sequence ID" value="NZ_CP042831.1"/>
</dbReference>
<evidence type="ECO:0000313" key="3">
    <source>
        <dbReference type="Proteomes" id="UP000321222"/>
    </source>
</evidence>
<evidence type="ECO:0000313" key="2">
    <source>
        <dbReference type="EMBL" id="QEE48921.1"/>
    </source>
</evidence>
<dbReference type="KEGG" id="fak:FUA48_04810"/>
<reference evidence="2 3" key="1">
    <citation type="submission" date="2019-08" db="EMBL/GenBank/DDBJ databases">
        <title>Flavobacterium alkalisoli sp. nov., isolated from rhizosphere soil of Suaeda salsa.</title>
        <authorList>
            <person name="Sun J.-Q."/>
            <person name="Xu L."/>
        </authorList>
    </citation>
    <scope>NUCLEOTIDE SEQUENCE [LARGE SCALE GENOMIC DNA]</scope>
    <source>
        <strain evidence="2 3">XS-5</strain>
    </source>
</reference>
<keyword evidence="1" id="KW-0812">Transmembrane</keyword>
<accession>A0A5B9FS27</accession>
<keyword evidence="1" id="KW-0472">Membrane</keyword>
<feature type="transmembrane region" description="Helical" evidence="1">
    <location>
        <begin position="92"/>
        <end position="114"/>
    </location>
</feature>
<organism evidence="2 3">
    <name type="scientific">Flavobacterium alkalisoli</name>
    <dbReference type="NCBI Taxonomy" id="2602769"/>
    <lineage>
        <taxon>Bacteria</taxon>
        <taxon>Pseudomonadati</taxon>
        <taxon>Bacteroidota</taxon>
        <taxon>Flavobacteriia</taxon>
        <taxon>Flavobacteriales</taxon>
        <taxon>Flavobacteriaceae</taxon>
        <taxon>Flavobacterium</taxon>
    </lineage>
</organism>
<dbReference type="EMBL" id="CP042831">
    <property type="protein sequence ID" value="QEE48921.1"/>
    <property type="molecule type" value="Genomic_DNA"/>
</dbReference>
<dbReference type="AlphaFoldDB" id="A0A5B9FS27"/>
<protein>
    <submittedName>
        <fullName evidence="2">Uncharacterized protein</fullName>
    </submittedName>
</protein>
<dbReference type="Proteomes" id="UP000321222">
    <property type="component" value="Chromosome"/>
</dbReference>
<sequence>MTPIIPYRKTTLHTSLTPEQAAERITEITNNKRILKSQKQHEYNNFWGTVEKDYFKIWRNINYRNSFLPVISGKIKKGRTGTDIKLRAKPSIIIIIFMTIWMGIVSIACIAITIAALNTPNLSDKISSDSFPALIPFIMFVFGGILFNVPFTIEYNIAVKKIKEALEIKEKV</sequence>
<name>A0A5B9FS27_9FLAO</name>
<proteinExistence type="predicted"/>
<keyword evidence="1" id="KW-1133">Transmembrane helix</keyword>
<keyword evidence="3" id="KW-1185">Reference proteome</keyword>
<gene>
    <name evidence="2" type="ORF">FUA48_04810</name>
</gene>
<feature type="transmembrane region" description="Helical" evidence="1">
    <location>
        <begin position="134"/>
        <end position="153"/>
    </location>
</feature>
<evidence type="ECO:0000256" key="1">
    <source>
        <dbReference type="SAM" id="Phobius"/>
    </source>
</evidence>